<accession>A0A167WKT1</accession>
<evidence type="ECO:0000313" key="1">
    <source>
        <dbReference type="EMBL" id="KZP06212.1"/>
    </source>
</evidence>
<protein>
    <submittedName>
        <fullName evidence="1">Uncharacterized protein</fullName>
    </submittedName>
</protein>
<dbReference type="EMBL" id="KV417799">
    <property type="protein sequence ID" value="KZP06212.1"/>
    <property type="molecule type" value="Genomic_DNA"/>
</dbReference>
<keyword evidence="2" id="KW-1185">Reference proteome</keyword>
<evidence type="ECO:0000313" key="2">
    <source>
        <dbReference type="Proteomes" id="UP000076532"/>
    </source>
</evidence>
<organism evidence="1 2">
    <name type="scientific">Athelia psychrophila</name>
    <dbReference type="NCBI Taxonomy" id="1759441"/>
    <lineage>
        <taxon>Eukaryota</taxon>
        <taxon>Fungi</taxon>
        <taxon>Dikarya</taxon>
        <taxon>Basidiomycota</taxon>
        <taxon>Agaricomycotina</taxon>
        <taxon>Agaricomycetes</taxon>
        <taxon>Agaricomycetidae</taxon>
        <taxon>Atheliales</taxon>
        <taxon>Atheliaceae</taxon>
        <taxon>Athelia</taxon>
    </lineage>
</organism>
<sequence length="71" mass="7983">MNPGDCLQLGPIILPTRTLWPISSSSILVSDRTDFHPPSKWALFGFCLTHVRPLRGRANSSSSRAIWAHRR</sequence>
<reference evidence="1 2" key="1">
    <citation type="journal article" date="2016" name="Mol. Biol. Evol.">
        <title>Comparative Genomics of Early-Diverging Mushroom-Forming Fungi Provides Insights into the Origins of Lignocellulose Decay Capabilities.</title>
        <authorList>
            <person name="Nagy L.G."/>
            <person name="Riley R."/>
            <person name="Tritt A."/>
            <person name="Adam C."/>
            <person name="Daum C."/>
            <person name="Floudas D."/>
            <person name="Sun H."/>
            <person name="Yadav J.S."/>
            <person name="Pangilinan J."/>
            <person name="Larsson K.H."/>
            <person name="Matsuura K."/>
            <person name="Barry K."/>
            <person name="Labutti K."/>
            <person name="Kuo R."/>
            <person name="Ohm R.A."/>
            <person name="Bhattacharya S.S."/>
            <person name="Shirouzu T."/>
            <person name="Yoshinaga Y."/>
            <person name="Martin F.M."/>
            <person name="Grigoriev I.V."/>
            <person name="Hibbett D.S."/>
        </authorList>
    </citation>
    <scope>NUCLEOTIDE SEQUENCE [LARGE SCALE GENOMIC DNA]</scope>
    <source>
        <strain evidence="1 2">CBS 109695</strain>
    </source>
</reference>
<name>A0A167WKT1_9AGAM</name>
<dbReference type="Proteomes" id="UP000076532">
    <property type="component" value="Unassembled WGS sequence"/>
</dbReference>
<feature type="non-terminal residue" evidence="1">
    <location>
        <position position="71"/>
    </location>
</feature>
<dbReference type="AlphaFoldDB" id="A0A167WKT1"/>
<gene>
    <name evidence="1" type="ORF">FIBSPDRAFT_876747</name>
</gene>
<proteinExistence type="predicted"/>